<evidence type="ECO:0000256" key="3">
    <source>
        <dbReference type="ARBA" id="ARBA00022490"/>
    </source>
</evidence>
<dbReference type="InterPro" id="IPR014001">
    <property type="entry name" value="Helicase_ATP-bd"/>
</dbReference>
<dbReference type="GO" id="GO:0005737">
    <property type="term" value="C:cytoplasm"/>
    <property type="evidence" value="ECO:0007669"/>
    <property type="project" value="UniProtKB-SubCell"/>
</dbReference>
<gene>
    <name evidence="17" type="ORF">COT44_02390</name>
</gene>
<dbReference type="NCBIfam" id="NF003673">
    <property type="entry name" value="PRK05298.1"/>
    <property type="match status" value="1"/>
</dbReference>
<dbReference type="SMART" id="SM00487">
    <property type="entry name" value="DEXDc"/>
    <property type="match status" value="1"/>
</dbReference>
<evidence type="ECO:0000259" key="15">
    <source>
        <dbReference type="PROSITE" id="PS51192"/>
    </source>
</evidence>
<dbReference type="Pfam" id="PF00271">
    <property type="entry name" value="Helicase_C"/>
    <property type="match status" value="1"/>
</dbReference>
<evidence type="ECO:0000313" key="17">
    <source>
        <dbReference type="EMBL" id="PIU03619.1"/>
    </source>
</evidence>
<accession>A0A2M6XD94</accession>
<evidence type="ECO:0000259" key="14">
    <source>
        <dbReference type="PROSITE" id="PS50151"/>
    </source>
</evidence>
<dbReference type="SUPFAM" id="SSF46600">
    <property type="entry name" value="C-terminal UvrC-binding domain of UvrB"/>
    <property type="match status" value="1"/>
</dbReference>
<dbReference type="PROSITE" id="PS50151">
    <property type="entry name" value="UVR"/>
    <property type="match status" value="1"/>
</dbReference>
<dbReference type="InterPro" id="IPR006935">
    <property type="entry name" value="Helicase/UvrB_N"/>
</dbReference>
<evidence type="ECO:0000256" key="7">
    <source>
        <dbReference type="ARBA" id="ARBA00022840"/>
    </source>
</evidence>
<dbReference type="EMBL" id="PEYO01000013">
    <property type="protein sequence ID" value="PIU03619.1"/>
    <property type="molecule type" value="Genomic_DNA"/>
</dbReference>
<evidence type="ECO:0000256" key="5">
    <source>
        <dbReference type="ARBA" id="ARBA00022763"/>
    </source>
</evidence>
<dbReference type="GO" id="GO:0005524">
    <property type="term" value="F:ATP binding"/>
    <property type="evidence" value="ECO:0007669"/>
    <property type="project" value="UniProtKB-KW"/>
</dbReference>
<dbReference type="GO" id="GO:0006289">
    <property type="term" value="P:nucleotide-excision repair"/>
    <property type="evidence" value="ECO:0007669"/>
    <property type="project" value="InterPro"/>
</dbReference>
<dbReference type="InterPro" id="IPR041471">
    <property type="entry name" value="UvrB_inter"/>
</dbReference>
<evidence type="ECO:0000256" key="13">
    <source>
        <dbReference type="SAM" id="Coils"/>
    </source>
</evidence>
<dbReference type="SUPFAM" id="SSF52540">
    <property type="entry name" value="P-loop containing nucleoside triphosphate hydrolases"/>
    <property type="match status" value="2"/>
</dbReference>
<keyword evidence="8 12" id="KW-0267">Excision nuclease</keyword>
<dbReference type="PROSITE" id="PS51192">
    <property type="entry name" value="HELICASE_ATP_BIND_1"/>
    <property type="match status" value="1"/>
</dbReference>
<dbReference type="SMART" id="SM00490">
    <property type="entry name" value="HELICc"/>
    <property type="match status" value="1"/>
</dbReference>
<dbReference type="GO" id="GO:0009432">
    <property type="term" value="P:SOS response"/>
    <property type="evidence" value="ECO:0007669"/>
    <property type="project" value="UniProtKB-KW"/>
</dbReference>
<keyword evidence="13" id="KW-0175">Coiled coil</keyword>
<dbReference type="Proteomes" id="UP000228996">
    <property type="component" value="Unassembled WGS sequence"/>
</dbReference>
<comment type="subunit">
    <text evidence="10 12">Forms a heterotetramer with UvrA during the search for lesions. Interacts with UvrC in an incision complex.</text>
</comment>
<evidence type="ECO:0000256" key="1">
    <source>
        <dbReference type="ARBA" id="ARBA00004496"/>
    </source>
</evidence>
<dbReference type="InterPro" id="IPR027417">
    <property type="entry name" value="P-loop_NTPase"/>
</dbReference>
<organism evidence="17 18">
    <name type="scientific">Candidatus Shapirobacteria bacterium CG08_land_8_20_14_0_20_39_18</name>
    <dbReference type="NCBI Taxonomy" id="1974883"/>
    <lineage>
        <taxon>Bacteria</taxon>
        <taxon>Candidatus Shapironibacteriota</taxon>
    </lineage>
</organism>
<evidence type="ECO:0000256" key="12">
    <source>
        <dbReference type="RuleBase" id="RU003587"/>
    </source>
</evidence>
<dbReference type="PANTHER" id="PTHR24029:SF0">
    <property type="entry name" value="UVRABC SYSTEM PROTEIN B"/>
    <property type="match status" value="1"/>
</dbReference>
<keyword evidence="3" id="KW-0963">Cytoplasm</keyword>
<keyword evidence="4" id="KW-0547">Nucleotide-binding</keyword>
<keyword evidence="12" id="KW-0742">SOS response</keyword>
<evidence type="ECO:0000256" key="4">
    <source>
        <dbReference type="ARBA" id="ARBA00022741"/>
    </source>
</evidence>
<feature type="domain" description="Helicase C-terminal" evidence="16">
    <location>
        <begin position="447"/>
        <end position="614"/>
    </location>
</feature>
<feature type="coiled-coil region" evidence="13">
    <location>
        <begin position="255"/>
        <end position="289"/>
    </location>
</feature>
<dbReference type="Pfam" id="PF12344">
    <property type="entry name" value="UvrB"/>
    <property type="match status" value="1"/>
</dbReference>
<dbReference type="NCBIfam" id="TIGR00631">
    <property type="entry name" value="uvrb"/>
    <property type="match status" value="1"/>
</dbReference>
<feature type="domain" description="UVR" evidence="14">
    <location>
        <begin position="646"/>
        <end position="681"/>
    </location>
</feature>
<dbReference type="Gene3D" id="3.40.50.300">
    <property type="entry name" value="P-loop containing nucleotide triphosphate hydrolases"/>
    <property type="match status" value="3"/>
</dbReference>
<dbReference type="PANTHER" id="PTHR24029">
    <property type="entry name" value="UVRABC SYSTEM PROTEIN B"/>
    <property type="match status" value="1"/>
</dbReference>
<proteinExistence type="inferred from homology"/>
<comment type="caution">
    <text evidence="17">The sequence shown here is derived from an EMBL/GenBank/DDBJ whole genome shotgun (WGS) entry which is preliminary data.</text>
</comment>
<dbReference type="InterPro" id="IPR001943">
    <property type="entry name" value="UVR_dom"/>
</dbReference>
<keyword evidence="6 12" id="KW-0228">DNA excision</keyword>
<evidence type="ECO:0000256" key="6">
    <source>
        <dbReference type="ARBA" id="ARBA00022769"/>
    </source>
</evidence>
<evidence type="ECO:0000256" key="10">
    <source>
        <dbReference type="ARBA" id="ARBA00026033"/>
    </source>
</evidence>
<dbReference type="GO" id="GO:0003677">
    <property type="term" value="F:DNA binding"/>
    <property type="evidence" value="ECO:0007669"/>
    <property type="project" value="InterPro"/>
</dbReference>
<dbReference type="InterPro" id="IPR024759">
    <property type="entry name" value="UvrB_YAD/RRR_dom"/>
</dbReference>
<keyword evidence="7" id="KW-0067">ATP-binding</keyword>
<dbReference type="InterPro" id="IPR004807">
    <property type="entry name" value="UvrB"/>
</dbReference>
<reference evidence="18" key="1">
    <citation type="submission" date="2017-09" db="EMBL/GenBank/DDBJ databases">
        <title>Depth-based differentiation of microbial function through sediment-hosted aquifers and enrichment of novel symbionts in the deep terrestrial subsurface.</title>
        <authorList>
            <person name="Probst A.J."/>
            <person name="Ladd B."/>
            <person name="Jarett J.K."/>
            <person name="Geller-Mcgrath D.E."/>
            <person name="Sieber C.M.K."/>
            <person name="Emerson J.B."/>
            <person name="Anantharaman K."/>
            <person name="Thomas B.C."/>
            <person name="Malmstrom R."/>
            <person name="Stieglmeier M."/>
            <person name="Klingl A."/>
            <person name="Woyke T."/>
            <person name="Ryan C.M."/>
            <person name="Banfield J.F."/>
        </authorList>
    </citation>
    <scope>NUCLEOTIDE SEQUENCE [LARGE SCALE GENOMIC DNA]</scope>
</reference>
<evidence type="ECO:0000256" key="11">
    <source>
        <dbReference type="ARBA" id="ARBA00029504"/>
    </source>
</evidence>
<evidence type="ECO:0000256" key="9">
    <source>
        <dbReference type="ARBA" id="ARBA00023204"/>
    </source>
</evidence>
<feature type="domain" description="Helicase ATP-binding" evidence="15">
    <location>
        <begin position="25"/>
        <end position="150"/>
    </location>
</feature>
<dbReference type="Pfam" id="PF17757">
    <property type="entry name" value="UvrB_inter"/>
    <property type="match status" value="1"/>
</dbReference>
<keyword evidence="5 12" id="KW-0227">DNA damage</keyword>
<dbReference type="Pfam" id="PF04851">
    <property type="entry name" value="ResIII"/>
    <property type="match status" value="1"/>
</dbReference>
<dbReference type="Pfam" id="PF02151">
    <property type="entry name" value="UVR"/>
    <property type="match status" value="1"/>
</dbReference>
<protein>
    <recommendedName>
        <fullName evidence="11 12">UvrABC system protein B</fullName>
    </recommendedName>
</protein>
<keyword evidence="9 12" id="KW-0234">DNA repair</keyword>
<comment type="subcellular location">
    <subcellularLocation>
        <location evidence="1 12">Cytoplasm</location>
    </subcellularLocation>
</comment>
<dbReference type="AlphaFoldDB" id="A0A2M6XD94"/>
<dbReference type="GO" id="GO:0009380">
    <property type="term" value="C:excinuclease repair complex"/>
    <property type="evidence" value="ECO:0007669"/>
    <property type="project" value="InterPro"/>
</dbReference>
<dbReference type="Gene3D" id="4.10.860.10">
    <property type="entry name" value="UVR domain"/>
    <property type="match status" value="1"/>
</dbReference>
<dbReference type="CDD" id="cd17916">
    <property type="entry name" value="DEXHc_UvrB"/>
    <property type="match status" value="1"/>
</dbReference>
<dbReference type="GO" id="GO:0004518">
    <property type="term" value="F:nuclease activity"/>
    <property type="evidence" value="ECO:0007669"/>
    <property type="project" value="UniProtKB-KW"/>
</dbReference>
<evidence type="ECO:0000313" key="18">
    <source>
        <dbReference type="Proteomes" id="UP000228996"/>
    </source>
</evidence>
<dbReference type="InterPro" id="IPR001650">
    <property type="entry name" value="Helicase_C-like"/>
</dbReference>
<evidence type="ECO:0000256" key="8">
    <source>
        <dbReference type="ARBA" id="ARBA00022881"/>
    </source>
</evidence>
<dbReference type="GO" id="GO:0016887">
    <property type="term" value="F:ATP hydrolysis activity"/>
    <property type="evidence" value="ECO:0007669"/>
    <property type="project" value="InterPro"/>
</dbReference>
<name>A0A2M6XD94_9BACT</name>
<evidence type="ECO:0000259" key="16">
    <source>
        <dbReference type="PROSITE" id="PS51194"/>
    </source>
</evidence>
<dbReference type="InterPro" id="IPR036876">
    <property type="entry name" value="UVR_dom_sf"/>
</dbReference>
<comment type="similarity">
    <text evidence="2 12">Belongs to the UvrB family.</text>
</comment>
<sequence>MMNFELKSDYKPAGDQQQAIDKLTAGITAGLPHQVLLGVTGSGKTYTIANVIQNIQKPVLVISHNKTLAAQLYQEFKEFFPNNGVGFFISYYDYYQPEAYIPQTDTYIAKETEINEEIDKLRLQATSLLFSRKDVIIVASVSCIYNLGSPLEYGKYVIELKKGQTIDREQFLYKLISLHYTRAKFELDRGSFRIRGEEIELIPAYEDVILKITIEDGKIKNLKTRPLIAGNERELEGYLKIYPAKHFLTDPKVFNESERQIKQDLDIRLKELKKQRKELEAHRLEQRVKYDLEMIKEIGYVNGIENYARYFDGRMPGDPPWSLMDYFQHLFGDDYLVVIDESHMAIPQIRGMHQGDLSRKKMLINFGFRLPSALDNRPLKFTEYLKRAPQTIYVSATPDTWELELADTSAKKIQQTTKKELYGVVEQLIRPTGLVDPEVIIKPAEKQIEDLVEEIKKRKEKGERVLVTTLTKKTAEELAWWLEQVENTKTPLLVHYLHSDVGTLERTDILRDLRLGKYDVIVGVNLLREGLDLPEVSLVAILDADKQGFLRSKTSLIQTMGRASRNVAGQVILYADQESLAMKQAVEEVGRRRKIQLEYNSKHGIIPKTIEKPIREGFVNRSEKRDARSGKVWETDFESLTPGEKKKMIPLLRREMREAAGLLDFEKAAIIRDMIEVVSKR</sequence>
<evidence type="ECO:0000256" key="2">
    <source>
        <dbReference type="ARBA" id="ARBA00008533"/>
    </source>
</evidence>
<dbReference type="PROSITE" id="PS51194">
    <property type="entry name" value="HELICASE_CTER"/>
    <property type="match status" value="1"/>
</dbReference>